<dbReference type="PANTHER" id="PTHR45527:SF1">
    <property type="entry name" value="FATTY ACID SYNTHASE"/>
    <property type="match status" value="1"/>
</dbReference>
<sequence length="566" mass="62062">MTDTIPVRFSGCEERDGPLSRGQENILRALLTGPDQVAEDLVLDLPPGTTVERLAGALRLLLIRHESLRTRYDIGPGRWAQRVAAAGDLALRVVRCDASRSRLAAEQLRHELWLPRFDLEKDLPLRVAVVVSGTECLHLAAAISHLATDGIGLGLMVGDLRALLAGEELSEQGLQPIDLAALEARPEIDRRIRGSRRYWADQLGKVPQAVFPLEAEGGEALPQPGILLRSRSAAEALRKIASRTGTSRSAAVLSALTVLLARYAGVPSIGLTSSASNRILPQLRNYAGTQSTDAFIHVDITGAECFDEVARRVAKGALLAYRNSWYDAREIWEEISEAGRVRGIDAYTRDCLFNDVSAAGHSPELRHSATPDPVERFPDGNLTVLEPEWRLSRMALTVYRLEGEFTASLWTDPRCLPRAELHSFGRDLVQTLVRAGESITDLSKLVSEAELAPAGRGPDWHFIDRSWVRLGVVRRLLENALGHQEFLLEIKHSATGSEETVIVCHAVDRKGSLTPELLHSTCLDLLPGRSAAMTPHSYNLYAQAPDDLGDPMAWRQLTAFAQGTGR</sequence>
<dbReference type="Gene3D" id="3.30.559.30">
    <property type="entry name" value="Nonribosomal peptide synthetase, condensation domain"/>
    <property type="match status" value="1"/>
</dbReference>
<dbReference type="InterPro" id="IPR001242">
    <property type="entry name" value="Condensation_dom"/>
</dbReference>
<accession>A0A1G8A6D3</accession>
<feature type="domain" description="Condensation" evidence="1">
    <location>
        <begin position="18"/>
        <end position="335"/>
    </location>
</feature>
<dbReference type="OrthoDB" id="3528137at2"/>
<dbReference type="STRING" id="504805.SAMN05421505_11234"/>
<dbReference type="GO" id="GO:0005829">
    <property type="term" value="C:cytosol"/>
    <property type="evidence" value="ECO:0007669"/>
    <property type="project" value="TreeGrafter"/>
</dbReference>
<dbReference type="GO" id="GO:0009366">
    <property type="term" value="C:enterobactin synthetase complex"/>
    <property type="evidence" value="ECO:0007669"/>
    <property type="project" value="TreeGrafter"/>
</dbReference>
<evidence type="ECO:0000259" key="1">
    <source>
        <dbReference type="Pfam" id="PF00668"/>
    </source>
</evidence>
<dbReference type="GO" id="GO:0043041">
    <property type="term" value="P:amino acid activation for nonribosomal peptide biosynthetic process"/>
    <property type="evidence" value="ECO:0007669"/>
    <property type="project" value="TreeGrafter"/>
</dbReference>
<keyword evidence="3" id="KW-1185">Reference proteome</keyword>
<dbReference type="GO" id="GO:0031177">
    <property type="term" value="F:phosphopantetheine binding"/>
    <property type="evidence" value="ECO:0007669"/>
    <property type="project" value="TreeGrafter"/>
</dbReference>
<dbReference type="InterPro" id="IPR023213">
    <property type="entry name" value="CAT-like_dom_sf"/>
</dbReference>
<dbReference type="GO" id="GO:0008610">
    <property type="term" value="P:lipid biosynthetic process"/>
    <property type="evidence" value="ECO:0007669"/>
    <property type="project" value="UniProtKB-ARBA"/>
</dbReference>
<dbReference type="GO" id="GO:0047527">
    <property type="term" value="F:2,3-dihydroxybenzoate-serine ligase activity"/>
    <property type="evidence" value="ECO:0007669"/>
    <property type="project" value="TreeGrafter"/>
</dbReference>
<organism evidence="2 3">
    <name type="scientific">Sinosporangium album</name>
    <dbReference type="NCBI Taxonomy" id="504805"/>
    <lineage>
        <taxon>Bacteria</taxon>
        <taxon>Bacillati</taxon>
        <taxon>Actinomycetota</taxon>
        <taxon>Actinomycetes</taxon>
        <taxon>Streptosporangiales</taxon>
        <taxon>Streptosporangiaceae</taxon>
        <taxon>Sinosporangium</taxon>
    </lineage>
</organism>
<dbReference type="Proteomes" id="UP000198923">
    <property type="component" value="Unassembled WGS sequence"/>
</dbReference>
<dbReference type="RefSeq" id="WP_093170974.1">
    <property type="nucleotide sequence ID" value="NZ_FNCN01000012.1"/>
</dbReference>
<reference evidence="2 3" key="1">
    <citation type="submission" date="2016-10" db="EMBL/GenBank/DDBJ databases">
        <authorList>
            <person name="de Groot N.N."/>
        </authorList>
    </citation>
    <scope>NUCLEOTIDE SEQUENCE [LARGE SCALE GENOMIC DNA]</scope>
    <source>
        <strain evidence="2 3">CPCC 201354</strain>
    </source>
</reference>
<dbReference type="GO" id="GO:0009239">
    <property type="term" value="P:enterobactin biosynthetic process"/>
    <property type="evidence" value="ECO:0007669"/>
    <property type="project" value="TreeGrafter"/>
</dbReference>
<dbReference type="PANTHER" id="PTHR45527">
    <property type="entry name" value="NONRIBOSOMAL PEPTIDE SYNTHETASE"/>
    <property type="match status" value="1"/>
</dbReference>
<dbReference type="AlphaFoldDB" id="A0A1G8A6D3"/>
<protein>
    <submittedName>
        <fullName evidence="2">Condensation domain-containing protein</fullName>
    </submittedName>
</protein>
<name>A0A1G8A6D3_9ACTN</name>
<evidence type="ECO:0000313" key="3">
    <source>
        <dbReference type="Proteomes" id="UP000198923"/>
    </source>
</evidence>
<gene>
    <name evidence="2" type="ORF">SAMN05421505_11234</name>
</gene>
<proteinExistence type="predicted"/>
<dbReference type="Pfam" id="PF00668">
    <property type="entry name" value="Condensation"/>
    <property type="match status" value="1"/>
</dbReference>
<evidence type="ECO:0000313" key="2">
    <source>
        <dbReference type="EMBL" id="SDH16512.1"/>
    </source>
</evidence>
<dbReference type="EMBL" id="FNCN01000012">
    <property type="protein sequence ID" value="SDH16512.1"/>
    <property type="molecule type" value="Genomic_DNA"/>
</dbReference>
<dbReference type="SUPFAM" id="SSF52777">
    <property type="entry name" value="CoA-dependent acyltransferases"/>
    <property type="match status" value="2"/>
</dbReference>
<dbReference type="Gene3D" id="3.30.559.10">
    <property type="entry name" value="Chloramphenicol acetyltransferase-like domain"/>
    <property type="match status" value="1"/>
</dbReference>